<dbReference type="Pfam" id="PF21447">
    <property type="entry name" value="Ppx-GppA_III"/>
    <property type="match status" value="1"/>
</dbReference>
<dbReference type="Pfam" id="PF02541">
    <property type="entry name" value="Ppx-GppA"/>
    <property type="match status" value="1"/>
</dbReference>
<dbReference type="InterPro" id="IPR043129">
    <property type="entry name" value="ATPase_NBD"/>
</dbReference>
<evidence type="ECO:0000259" key="3">
    <source>
        <dbReference type="Pfam" id="PF21447"/>
    </source>
</evidence>
<dbReference type="OrthoDB" id="9793035at2"/>
<dbReference type="AlphaFoldDB" id="I4Z6D1"/>
<evidence type="ECO:0000256" key="1">
    <source>
        <dbReference type="ARBA" id="ARBA00022801"/>
    </source>
</evidence>
<dbReference type="PIRSF" id="PIRSF001267">
    <property type="entry name" value="Pyrophosphatase_GppA_Ppx"/>
    <property type="match status" value="1"/>
</dbReference>
<dbReference type="InterPro" id="IPR048950">
    <property type="entry name" value="Ppx_GppA_C"/>
</dbReference>
<accession>I4Z6D1</accession>
<name>I4Z6D1_9BURK</name>
<reference evidence="4 5" key="1">
    <citation type="submission" date="2012-04" db="EMBL/GenBank/DDBJ databases">
        <title>Improved High-Quality Draft sequence of Leptothrix ochracea L12.</title>
        <authorList>
            <consortium name="US DOE Joint Genome Institute"/>
            <person name="Lucas S."/>
            <person name="Han J."/>
            <person name="Lapidus A."/>
            <person name="Cheng J.-F."/>
            <person name="Goodwin L."/>
            <person name="Pitluck S."/>
            <person name="Peters L."/>
            <person name="Zeytun A."/>
            <person name="Detter J.C."/>
            <person name="Han C."/>
            <person name="Tapia R."/>
            <person name="Land M."/>
            <person name="Hauser L."/>
            <person name="Kyrpides N."/>
            <person name="Ivanova N."/>
            <person name="Pagani I."/>
            <person name="Stepanauskas R."/>
            <person name="Masland D."/>
            <person name="Poulton N."/>
            <person name="Emerson D."/>
            <person name="Fleming E."/>
            <person name="Woyke T."/>
        </authorList>
    </citation>
    <scope>NUCLEOTIDE SEQUENCE [LARGE SCALE GENOMIC DNA]</scope>
    <source>
        <strain evidence="4 5">L12</strain>
    </source>
</reference>
<dbReference type="InterPro" id="IPR030673">
    <property type="entry name" value="PyroPPase_GppA_Ppx"/>
</dbReference>
<dbReference type="CDD" id="cd24053">
    <property type="entry name" value="ASKHA_NBD_EcPPX-GppA-like"/>
    <property type="match status" value="1"/>
</dbReference>
<dbReference type="Proteomes" id="UP000053899">
    <property type="component" value="Unassembled WGS sequence"/>
</dbReference>
<dbReference type="RefSeq" id="WP_009453130.1">
    <property type="nucleotide sequence ID" value="NZ_JH660666.1"/>
</dbReference>
<dbReference type="HOGENOM" id="CLU_025908_4_0_4"/>
<keyword evidence="5" id="KW-1185">Reference proteome</keyword>
<dbReference type="PANTHER" id="PTHR30005">
    <property type="entry name" value="EXOPOLYPHOSPHATASE"/>
    <property type="match status" value="1"/>
</dbReference>
<feature type="domain" description="Ppx/GppA phosphatase C-terminal" evidence="3">
    <location>
        <begin position="326"/>
        <end position="477"/>
    </location>
</feature>
<dbReference type="Gene3D" id="3.30.420.40">
    <property type="match status" value="1"/>
</dbReference>
<dbReference type="SUPFAM" id="SSF109604">
    <property type="entry name" value="HD-domain/PDEase-like"/>
    <property type="match status" value="1"/>
</dbReference>
<dbReference type="Gene3D" id="1.10.3210.10">
    <property type="entry name" value="Hypothetical protein af1432"/>
    <property type="match status" value="1"/>
</dbReference>
<feature type="domain" description="Ppx/GppA phosphatase N-terminal" evidence="2">
    <location>
        <begin position="43"/>
        <end position="306"/>
    </location>
</feature>
<dbReference type="EMBL" id="JH660666">
    <property type="protein sequence ID" value="EIM31773.1"/>
    <property type="molecule type" value="Genomic_DNA"/>
</dbReference>
<evidence type="ECO:0000313" key="5">
    <source>
        <dbReference type="Proteomes" id="UP000053899"/>
    </source>
</evidence>
<evidence type="ECO:0000259" key="2">
    <source>
        <dbReference type="Pfam" id="PF02541"/>
    </source>
</evidence>
<protein>
    <submittedName>
        <fullName evidence="4">Exopolyphosphatase</fullName>
    </submittedName>
</protein>
<dbReference type="FunFam" id="3.30.420.40:FF:000023">
    <property type="entry name" value="Guanosine-5'-triphosphate,3'-diphosphate pyrophosphatase"/>
    <property type="match status" value="1"/>
</dbReference>
<dbReference type="InterPro" id="IPR050273">
    <property type="entry name" value="GppA/Ppx_hydrolase"/>
</dbReference>
<evidence type="ECO:0000313" key="4">
    <source>
        <dbReference type="EMBL" id="EIM31773.1"/>
    </source>
</evidence>
<keyword evidence="1" id="KW-0378">Hydrolase</keyword>
<gene>
    <name evidence="4" type="ORF">LepocDRAFT_00005140</name>
</gene>
<dbReference type="PANTHER" id="PTHR30005:SF0">
    <property type="entry name" value="RETROGRADE REGULATION PROTEIN 2"/>
    <property type="match status" value="1"/>
</dbReference>
<proteinExistence type="predicted"/>
<dbReference type="GO" id="GO:0016462">
    <property type="term" value="F:pyrophosphatase activity"/>
    <property type="evidence" value="ECO:0007669"/>
    <property type="project" value="TreeGrafter"/>
</dbReference>
<dbReference type="GeneID" id="92351982"/>
<dbReference type="SUPFAM" id="SSF53067">
    <property type="entry name" value="Actin-like ATPase domain"/>
    <property type="match status" value="2"/>
</dbReference>
<sequence length="515" mass="56874">MLATPSHTLDGRLYAALDLGSNSFRLEIGRLRQGRYLRQDYLKESVRIGAGLSRHGRLSEDAMRRGLACLARFRDRLDLVPEAQVRVVATQTLREAVNRDSFVHRAELVLGHPIDLIGGREEARLIYLGVSRLQPAKRTRLVIDIGGRSTELILGRGADATATESFGVGCISLAQRHFPDGRYTGEAFRAAQITAAACFGPGLHTFGSSHWQEALGSSGTVASIAEILYVNKITDGTVTPAGLRWCIEACLNAGRLDRLDLPGLEPGHRAVLASGLAILYTLAVHLDIQSLLPARGALRQGVVFDLDDRINAQQILPGRPSPTDLRDLTVQTLQTRFQVDARQARRVHAVALTLFDQAWPRAPREARQQLGWAAALHETGRLVSHHEPHRHGSYLVGHADAPGFSYNEQQRIAALIGMHQGPLPSEHGTPWDDLQIHQMLCLRLATLICHGRDHGLSLGTTIHVDRQQVRIHLPEGHTSLHLRTTHLLGEEIRLWQRAPHLRLILSSRIPPGFLL</sequence>
<organism evidence="4 5">
    <name type="scientific">Leptothrix ochracea L12</name>
    <dbReference type="NCBI Taxonomy" id="735332"/>
    <lineage>
        <taxon>Bacteria</taxon>
        <taxon>Pseudomonadati</taxon>
        <taxon>Pseudomonadota</taxon>
        <taxon>Betaproteobacteria</taxon>
        <taxon>Burkholderiales</taxon>
        <taxon>Sphaerotilaceae</taxon>
        <taxon>Leptothrix</taxon>
    </lineage>
</organism>
<dbReference type="InterPro" id="IPR003695">
    <property type="entry name" value="Ppx_GppA_N"/>
</dbReference>
<dbReference type="Gene3D" id="3.30.420.150">
    <property type="entry name" value="Exopolyphosphatase. Domain 2"/>
    <property type="match status" value="1"/>
</dbReference>